<evidence type="ECO:0000313" key="2">
    <source>
        <dbReference type="WBParaSite" id="L893_g13429.t1"/>
    </source>
</evidence>
<accession>A0A1I7Y761</accession>
<protein>
    <submittedName>
        <fullName evidence="2">SANT domain-containing protein</fullName>
    </submittedName>
</protein>
<reference evidence="2" key="1">
    <citation type="submission" date="2016-11" db="UniProtKB">
        <authorList>
            <consortium name="WormBaseParasite"/>
        </authorList>
    </citation>
    <scope>IDENTIFICATION</scope>
</reference>
<dbReference type="Proteomes" id="UP000095287">
    <property type="component" value="Unplaced"/>
</dbReference>
<sequence length="99" mass="11395">MSSHERDSPLEHLKRLKRWSPSPLEVFNSVGSITGYPCQRRYVSLMRKAPKKITTGYFLWILYRDNYPKNTEETLGLNSTQFAPMLATLDANDAEQSAE</sequence>
<dbReference type="WBParaSite" id="L893_g13429.t1">
    <property type="protein sequence ID" value="L893_g13429.t1"/>
    <property type="gene ID" value="L893_g13429"/>
</dbReference>
<name>A0A1I7Y761_9BILA</name>
<keyword evidence="1" id="KW-1185">Reference proteome</keyword>
<proteinExistence type="predicted"/>
<evidence type="ECO:0000313" key="1">
    <source>
        <dbReference type="Proteomes" id="UP000095287"/>
    </source>
</evidence>
<dbReference type="AlphaFoldDB" id="A0A1I7Y761"/>
<organism evidence="1 2">
    <name type="scientific">Steinernema glaseri</name>
    <dbReference type="NCBI Taxonomy" id="37863"/>
    <lineage>
        <taxon>Eukaryota</taxon>
        <taxon>Metazoa</taxon>
        <taxon>Ecdysozoa</taxon>
        <taxon>Nematoda</taxon>
        <taxon>Chromadorea</taxon>
        <taxon>Rhabditida</taxon>
        <taxon>Tylenchina</taxon>
        <taxon>Panagrolaimomorpha</taxon>
        <taxon>Strongyloidoidea</taxon>
        <taxon>Steinernematidae</taxon>
        <taxon>Steinernema</taxon>
    </lineage>
</organism>